<gene>
    <name evidence="2" type="ORF">DCHRY22_LOCUS3569</name>
</gene>
<reference evidence="2" key="1">
    <citation type="submission" date="2021-09" db="EMBL/GenBank/DDBJ databases">
        <authorList>
            <person name="Martin H S."/>
        </authorList>
    </citation>
    <scope>NUCLEOTIDE SEQUENCE</scope>
</reference>
<dbReference type="AlphaFoldDB" id="A0A8J2QG76"/>
<name>A0A8J2QG76_9NEOP</name>
<dbReference type="EMBL" id="CAKASE010000047">
    <property type="protein sequence ID" value="CAG9562197.1"/>
    <property type="molecule type" value="Genomic_DNA"/>
</dbReference>
<evidence type="ECO:0000313" key="2">
    <source>
        <dbReference type="EMBL" id="CAG9562197.1"/>
    </source>
</evidence>
<dbReference type="Proteomes" id="UP000789524">
    <property type="component" value="Unassembled WGS sequence"/>
</dbReference>
<feature type="region of interest" description="Disordered" evidence="1">
    <location>
        <begin position="1"/>
        <end position="21"/>
    </location>
</feature>
<feature type="region of interest" description="Disordered" evidence="1">
    <location>
        <begin position="35"/>
        <end position="54"/>
    </location>
</feature>
<evidence type="ECO:0000256" key="1">
    <source>
        <dbReference type="SAM" id="MobiDB-lite"/>
    </source>
</evidence>
<feature type="compositionally biased region" description="Polar residues" evidence="1">
    <location>
        <begin position="43"/>
        <end position="54"/>
    </location>
</feature>
<sequence length="84" mass="8969">MTLFSGPSARSPQELRGEECERVVEDLAPPEAAVASAGRLVSNERTAQNASPNYQKLHARRIPVWDSHRLACPGRGAMTGASPG</sequence>
<accession>A0A8J2QG76</accession>
<keyword evidence="3" id="KW-1185">Reference proteome</keyword>
<evidence type="ECO:0000313" key="3">
    <source>
        <dbReference type="Proteomes" id="UP000789524"/>
    </source>
</evidence>
<protein>
    <submittedName>
        <fullName evidence="2">(African queen) hypothetical protein</fullName>
    </submittedName>
</protein>
<comment type="caution">
    <text evidence="2">The sequence shown here is derived from an EMBL/GenBank/DDBJ whole genome shotgun (WGS) entry which is preliminary data.</text>
</comment>
<organism evidence="2 3">
    <name type="scientific">Danaus chrysippus</name>
    <name type="common">African queen</name>
    <dbReference type="NCBI Taxonomy" id="151541"/>
    <lineage>
        <taxon>Eukaryota</taxon>
        <taxon>Metazoa</taxon>
        <taxon>Ecdysozoa</taxon>
        <taxon>Arthropoda</taxon>
        <taxon>Hexapoda</taxon>
        <taxon>Insecta</taxon>
        <taxon>Pterygota</taxon>
        <taxon>Neoptera</taxon>
        <taxon>Endopterygota</taxon>
        <taxon>Lepidoptera</taxon>
        <taxon>Glossata</taxon>
        <taxon>Ditrysia</taxon>
        <taxon>Papilionoidea</taxon>
        <taxon>Nymphalidae</taxon>
        <taxon>Danainae</taxon>
        <taxon>Danaini</taxon>
        <taxon>Danaina</taxon>
        <taxon>Danaus</taxon>
        <taxon>Anosia</taxon>
    </lineage>
</organism>
<proteinExistence type="predicted"/>